<evidence type="ECO:0000313" key="17">
    <source>
        <dbReference type="EMBL" id="REH56456.1"/>
    </source>
</evidence>
<dbReference type="Pfam" id="PF00593">
    <property type="entry name" value="TonB_dep_Rec_b-barrel"/>
    <property type="match status" value="1"/>
</dbReference>
<dbReference type="GO" id="GO:0009279">
    <property type="term" value="C:cell outer membrane"/>
    <property type="evidence" value="ECO:0007669"/>
    <property type="project" value="UniProtKB-SubCell"/>
</dbReference>
<keyword evidence="8" id="KW-0406">Ion transport</keyword>
<keyword evidence="10 12" id="KW-0472">Membrane</keyword>
<evidence type="ECO:0000313" key="18">
    <source>
        <dbReference type="Proteomes" id="UP000256884"/>
    </source>
</evidence>
<feature type="domain" description="TonB-dependent receptor plug" evidence="16">
    <location>
        <begin position="135"/>
        <end position="232"/>
    </location>
</feature>
<dbReference type="Gene3D" id="2.60.40.1120">
    <property type="entry name" value="Carboxypeptidase-like, regulatory domain"/>
    <property type="match status" value="1"/>
</dbReference>
<keyword evidence="5 12" id="KW-0812">Transmembrane</keyword>
<dbReference type="PROSITE" id="PS52016">
    <property type="entry name" value="TONB_DEPENDENT_REC_3"/>
    <property type="match status" value="1"/>
</dbReference>
<keyword evidence="17" id="KW-0675">Receptor</keyword>
<gene>
    <name evidence="17" type="ORF">C7448_101495</name>
</gene>
<dbReference type="Proteomes" id="UP000256884">
    <property type="component" value="Unassembled WGS sequence"/>
</dbReference>
<dbReference type="Pfam" id="PF13715">
    <property type="entry name" value="CarbopepD_reg_2"/>
    <property type="match status" value="1"/>
</dbReference>
<dbReference type="InterPro" id="IPR000531">
    <property type="entry name" value="Beta-barrel_TonB"/>
</dbReference>
<comment type="similarity">
    <text evidence="12 13">Belongs to the TonB-dependent receptor family.</text>
</comment>
<dbReference type="InterPro" id="IPR036942">
    <property type="entry name" value="Beta-barrel_TonB_sf"/>
</dbReference>
<evidence type="ECO:0000256" key="6">
    <source>
        <dbReference type="ARBA" id="ARBA00022729"/>
    </source>
</evidence>
<evidence type="ECO:0000259" key="16">
    <source>
        <dbReference type="Pfam" id="PF07715"/>
    </source>
</evidence>
<dbReference type="InterPro" id="IPR008969">
    <property type="entry name" value="CarboxyPept-like_regulatory"/>
</dbReference>
<evidence type="ECO:0000256" key="14">
    <source>
        <dbReference type="SAM" id="SignalP"/>
    </source>
</evidence>
<evidence type="ECO:0000256" key="7">
    <source>
        <dbReference type="ARBA" id="ARBA00023004"/>
    </source>
</evidence>
<dbReference type="PANTHER" id="PTHR32552">
    <property type="entry name" value="FERRICHROME IRON RECEPTOR-RELATED"/>
    <property type="match status" value="1"/>
</dbReference>
<name>A0A3E0ICI6_9FLAO</name>
<dbReference type="PANTHER" id="PTHR32552:SF68">
    <property type="entry name" value="FERRICHROME OUTER MEMBRANE TRANSPORTER_PHAGE RECEPTOR"/>
    <property type="match status" value="1"/>
</dbReference>
<evidence type="ECO:0000256" key="9">
    <source>
        <dbReference type="ARBA" id="ARBA00023077"/>
    </source>
</evidence>
<dbReference type="AlphaFoldDB" id="A0A3E0ICI6"/>
<sequence>MKKIIPISLVLFLFITTSIVAQNNSIKGVIVSENNDLLSSVNIILSSTSHGIISNEKGEFEFKNLKKGKHVINLSMVGFERKSITVRLKNNESKNLGRILLKEAIDELDEITINGVKNRYAKKKVSNSLRLQTPIKQLPQNIQVVGSEVLQDQLVTNMLEGAFRNVSGVSNIEHWGNFARVNMRGFRLPAFRNGVNIQDSWGPLSEDTFMIDRIEFVKGPSGFMMAAGEPGGFYNVVTKKPTEEKIGSINLMAGSFDTYRAAADFGGSLTSDKRLLARLNVLYQNTGSHRKFEDSERIGVAPSLSYKISDKTDFLTEFSFQKLNTLLGSAYIFAPLDKGFGSLPKNFSMVDSNFPDTDIKEVSLLNQLTHRFNNNWSVEAKYVTMLYTQQGASAWIDTKSGVQDNGDVVRTISVWDAISESEYFQLYANGKFNTGAVTHKVMGGFDYTDKEYFADFYQGGAVDTPTNPFNIYNPTYGDRVFPVFDRSTPLKDRTPSYSYGTKINSIYAQDEIGFLENKIRLTLAGRYTQLTPKGDITTKKFTPRIGLSADITPQITAYGLYDQSFLANDAIDNTGKRFDPIEGTIYEAGLKTNWLNGKINASLSAYIINKNNITTSDPTDPTRQFSILLGEVESKGFEFDMQAHITSELDLLLNYANTDVEIAKSNISNVVGTRIAGHAKHITNGWLNYNFNQNSTLKGFGISLGYQYLVDRTSWTIGANNKAELPDYFRMDGGVHWKNNKFRVALNINNILNKHLYSGTKNDKFLYWQSEPGINGRVSLTYNLF</sequence>
<dbReference type="SUPFAM" id="SSF56935">
    <property type="entry name" value="Porins"/>
    <property type="match status" value="1"/>
</dbReference>
<reference evidence="17 18" key="1">
    <citation type="submission" date="2018-08" db="EMBL/GenBank/DDBJ databases">
        <title>Genomic Encyclopedia of Type Strains, Phase IV (KMG-IV): sequencing the most valuable type-strain genomes for metagenomic binning, comparative biology and taxonomic classification.</title>
        <authorList>
            <person name="Goeker M."/>
        </authorList>
    </citation>
    <scope>NUCLEOTIDE SEQUENCE [LARGE SCALE GENOMIC DNA]</scope>
    <source>
        <strain evidence="17 18">DSM 18841</strain>
    </source>
</reference>
<evidence type="ECO:0000256" key="12">
    <source>
        <dbReference type="PROSITE-ProRule" id="PRU01360"/>
    </source>
</evidence>
<comment type="caution">
    <text evidence="17">The sequence shown here is derived from an EMBL/GenBank/DDBJ whole genome shotgun (WGS) entry which is preliminary data.</text>
</comment>
<keyword evidence="4" id="KW-0410">Iron transport</keyword>
<dbReference type="SUPFAM" id="SSF49464">
    <property type="entry name" value="Carboxypeptidase regulatory domain-like"/>
    <property type="match status" value="1"/>
</dbReference>
<dbReference type="RefSeq" id="WP_115899756.1">
    <property type="nucleotide sequence ID" value="NZ_QUNS01000001.1"/>
</dbReference>
<dbReference type="Pfam" id="PF07715">
    <property type="entry name" value="Plug"/>
    <property type="match status" value="1"/>
</dbReference>
<evidence type="ECO:0000256" key="8">
    <source>
        <dbReference type="ARBA" id="ARBA00023065"/>
    </source>
</evidence>
<organism evidence="17 18">
    <name type="scientific">Tenacibaculum gallaicum</name>
    <dbReference type="NCBI Taxonomy" id="561505"/>
    <lineage>
        <taxon>Bacteria</taxon>
        <taxon>Pseudomonadati</taxon>
        <taxon>Bacteroidota</taxon>
        <taxon>Flavobacteriia</taxon>
        <taxon>Flavobacteriales</taxon>
        <taxon>Flavobacteriaceae</taxon>
        <taxon>Tenacibaculum</taxon>
    </lineage>
</organism>
<protein>
    <submittedName>
        <fullName evidence="17">Iron complex outermembrane receptor protein</fullName>
    </submittedName>
</protein>
<evidence type="ECO:0000256" key="1">
    <source>
        <dbReference type="ARBA" id="ARBA00004571"/>
    </source>
</evidence>
<feature type="signal peptide" evidence="14">
    <location>
        <begin position="1"/>
        <end position="21"/>
    </location>
</feature>
<dbReference type="InterPro" id="IPR012910">
    <property type="entry name" value="Plug_dom"/>
</dbReference>
<evidence type="ECO:0000256" key="13">
    <source>
        <dbReference type="RuleBase" id="RU003357"/>
    </source>
</evidence>
<dbReference type="InterPro" id="IPR037066">
    <property type="entry name" value="Plug_dom_sf"/>
</dbReference>
<comment type="subcellular location">
    <subcellularLocation>
        <location evidence="1 12">Cell outer membrane</location>
        <topology evidence="1 12">Multi-pass membrane protein</topology>
    </subcellularLocation>
</comment>
<keyword evidence="6 14" id="KW-0732">Signal</keyword>
<keyword evidence="7" id="KW-0408">Iron</keyword>
<dbReference type="Gene3D" id="2.170.130.10">
    <property type="entry name" value="TonB-dependent receptor, plug domain"/>
    <property type="match status" value="1"/>
</dbReference>
<dbReference type="Gene3D" id="2.40.170.20">
    <property type="entry name" value="TonB-dependent receptor, beta-barrel domain"/>
    <property type="match status" value="1"/>
</dbReference>
<accession>A0A3E0ICI6</accession>
<dbReference type="EMBL" id="QUNS01000001">
    <property type="protein sequence ID" value="REH56456.1"/>
    <property type="molecule type" value="Genomic_DNA"/>
</dbReference>
<keyword evidence="18" id="KW-1185">Reference proteome</keyword>
<keyword evidence="2 12" id="KW-0813">Transport</keyword>
<dbReference type="GO" id="GO:0015344">
    <property type="term" value="F:siderophore uptake transmembrane transporter activity"/>
    <property type="evidence" value="ECO:0007669"/>
    <property type="project" value="TreeGrafter"/>
</dbReference>
<keyword evidence="11 12" id="KW-0998">Cell outer membrane</keyword>
<keyword evidence="9 13" id="KW-0798">TonB box</keyword>
<proteinExistence type="inferred from homology"/>
<evidence type="ECO:0000259" key="15">
    <source>
        <dbReference type="Pfam" id="PF00593"/>
    </source>
</evidence>
<dbReference type="OrthoDB" id="9775095at2"/>
<evidence type="ECO:0000256" key="3">
    <source>
        <dbReference type="ARBA" id="ARBA00022452"/>
    </source>
</evidence>
<evidence type="ECO:0000256" key="10">
    <source>
        <dbReference type="ARBA" id="ARBA00023136"/>
    </source>
</evidence>
<dbReference type="CDD" id="cd01347">
    <property type="entry name" value="ligand_gated_channel"/>
    <property type="match status" value="1"/>
</dbReference>
<dbReference type="InterPro" id="IPR039426">
    <property type="entry name" value="TonB-dep_rcpt-like"/>
</dbReference>
<feature type="domain" description="TonB-dependent receptor-like beta-barrel" evidence="15">
    <location>
        <begin position="333"/>
        <end position="751"/>
    </location>
</feature>
<evidence type="ECO:0000256" key="5">
    <source>
        <dbReference type="ARBA" id="ARBA00022692"/>
    </source>
</evidence>
<evidence type="ECO:0000256" key="2">
    <source>
        <dbReference type="ARBA" id="ARBA00022448"/>
    </source>
</evidence>
<keyword evidence="3 12" id="KW-1134">Transmembrane beta strand</keyword>
<feature type="chain" id="PRO_5017764753" evidence="14">
    <location>
        <begin position="22"/>
        <end position="785"/>
    </location>
</feature>
<evidence type="ECO:0000256" key="4">
    <source>
        <dbReference type="ARBA" id="ARBA00022496"/>
    </source>
</evidence>
<evidence type="ECO:0000256" key="11">
    <source>
        <dbReference type="ARBA" id="ARBA00023237"/>
    </source>
</evidence>